<dbReference type="InterPro" id="IPR036259">
    <property type="entry name" value="MFS_trans_sf"/>
</dbReference>
<evidence type="ECO:0000256" key="3">
    <source>
        <dbReference type="ARBA" id="ARBA00022448"/>
    </source>
</evidence>
<reference evidence="12" key="1">
    <citation type="submission" date="2016-02" db="EMBL/GenBank/DDBJ databases">
        <title>Draft genome sequence of Microdochium bolleyi, a fungal endophyte of beachgrass.</title>
        <authorList>
            <consortium name="DOE Joint Genome Institute"/>
            <person name="David A.S."/>
            <person name="May G."/>
            <person name="Haridas S."/>
            <person name="Lim J."/>
            <person name="Wang M."/>
            <person name="Labutti K."/>
            <person name="Lipzen A."/>
            <person name="Barry K."/>
            <person name="Grigoriev I.V."/>
        </authorList>
    </citation>
    <scope>NUCLEOTIDE SEQUENCE [LARGE SCALE GENOMIC DNA]</scope>
    <source>
        <strain evidence="12">J235TASD1</strain>
    </source>
</reference>
<accession>A0A136IUQ8</accession>
<dbReference type="NCBIfam" id="TIGR00879">
    <property type="entry name" value="SP"/>
    <property type="match status" value="1"/>
</dbReference>
<evidence type="ECO:0000256" key="6">
    <source>
        <dbReference type="ARBA" id="ARBA00023136"/>
    </source>
</evidence>
<comment type="subcellular location">
    <subcellularLocation>
        <location evidence="1">Membrane</location>
        <topology evidence="1">Multi-pass membrane protein</topology>
    </subcellularLocation>
</comment>
<proteinExistence type="inferred from homology"/>
<dbReference type="InterPro" id="IPR050360">
    <property type="entry name" value="MFS_Sugar_Transporters"/>
</dbReference>
<dbReference type="Proteomes" id="UP000070501">
    <property type="component" value="Unassembled WGS sequence"/>
</dbReference>
<feature type="transmembrane region" description="Helical" evidence="9">
    <location>
        <begin position="157"/>
        <end position="179"/>
    </location>
</feature>
<feature type="region of interest" description="Disordered" evidence="8">
    <location>
        <begin position="521"/>
        <end position="541"/>
    </location>
</feature>
<evidence type="ECO:0000313" key="12">
    <source>
        <dbReference type="Proteomes" id="UP000070501"/>
    </source>
</evidence>
<evidence type="ECO:0000256" key="5">
    <source>
        <dbReference type="ARBA" id="ARBA00022989"/>
    </source>
</evidence>
<evidence type="ECO:0000313" key="11">
    <source>
        <dbReference type="EMBL" id="KXJ88642.1"/>
    </source>
</evidence>
<evidence type="ECO:0000256" key="4">
    <source>
        <dbReference type="ARBA" id="ARBA00022692"/>
    </source>
</evidence>
<dbReference type="PANTHER" id="PTHR48022:SF77">
    <property type="entry name" value="MAJOR FACILITATOR SUPERFAMILY (MFS) PROFILE DOMAIN-CONTAINING PROTEIN"/>
    <property type="match status" value="1"/>
</dbReference>
<feature type="transmembrane region" description="Helical" evidence="9">
    <location>
        <begin position="376"/>
        <end position="399"/>
    </location>
</feature>
<dbReference type="PROSITE" id="PS00216">
    <property type="entry name" value="SUGAR_TRANSPORT_1"/>
    <property type="match status" value="1"/>
</dbReference>
<dbReference type="InParanoid" id="A0A136IUQ8"/>
<dbReference type="GO" id="GO:0016020">
    <property type="term" value="C:membrane"/>
    <property type="evidence" value="ECO:0007669"/>
    <property type="project" value="UniProtKB-SubCell"/>
</dbReference>
<dbReference type="GO" id="GO:0005351">
    <property type="term" value="F:carbohydrate:proton symporter activity"/>
    <property type="evidence" value="ECO:0007669"/>
    <property type="project" value="TreeGrafter"/>
</dbReference>
<keyword evidence="12" id="KW-1185">Reference proteome</keyword>
<keyword evidence="4 9" id="KW-0812">Transmembrane</keyword>
<dbReference type="FunFam" id="1.20.1250.20:FF:000078">
    <property type="entry name" value="MFS maltose transporter, putative"/>
    <property type="match status" value="1"/>
</dbReference>
<evidence type="ECO:0000256" key="9">
    <source>
        <dbReference type="SAM" id="Phobius"/>
    </source>
</evidence>
<dbReference type="PANTHER" id="PTHR48022">
    <property type="entry name" value="PLASTIDIC GLUCOSE TRANSPORTER 4"/>
    <property type="match status" value="1"/>
</dbReference>
<dbReference type="InterPro" id="IPR005829">
    <property type="entry name" value="Sugar_transporter_CS"/>
</dbReference>
<keyword evidence="3 7" id="KW-0813">Transport</keyword>
<keyword evidence="5 9" id="KW-1133">Transmembrane helix</keyword>
<feature type="domain" description="Major facilitator superfamily (MFS) profile" evidence="10">
    <location>
        <begin position="17"/>
        <end position="468"/>
    </location>
</feature>
<keyword evidence="6 9" id="KW-0472">Membrane</keyword>
<dbReference type="SUPFAM" id="SSF103473">
    <property type="entry name" value="MFS general substrate transporter"/>
    <property type="match status" value="1"/>
</dbReference>
<evidence type="ECO:0000256" key="8">
    <source>
        <dbReference type="SAM" id="MobiDB-lite"/>
    </source>
</evidence>
<dbReference type="InterPro" id="IPR003663">
    <property type="entry name" value="Sugar/inositol_transpt"/>
</dbReference>
<dbReference type="PROSITE" id="PS50850">
    <property type="entry name" value="MFS"/>
    <property type="match status" value="1"/>
</dbReference>
<gene>
    <name evidence="11" type="ORF">Micbo1qcDRAFT_213719</name>
</gene>
<evidence type="ECO:0000259" key="10">
    <source>
        <dbReference type="PROSITE" id="PS50850"/>
    </source>
</evidence>
<feature type="transmembrane region" description="Helical" evidence="9">
    <location>
        <begin position="411"/>
        <end position="434"/>
    </location>
</feature>
<dbReference type="InterPro" id="IPR020846">
    <property type="entry name" value="MFS_dom"/>
</dbReference>
<dbReference type="Gene3D" id="1.20.1250.20">
    <property type="entry name" value="MFS general substrate transporter like domains"/>
    <property type="match status" value="1"/>
</dbReference>
<dbReference type="EMBL" id="KQ964257">
    <property type="protein sequence ID" value="KXJ88642.1"/>
    <property type="molecule type" value="Genomic_DNA"/>
</dbReference>
<dbReference type="InterPro" id="IPR005828">
    <property type="entry name" value="MFS_sugar_transport-like"/>
</dbReference>
<feature type="transmembrane region" description="Helical" evidence="9">
    <location>
        <begin position="281"/>
        <end position="302"/>
    </location>
</feature>
<feature type="transmembrane region" description="Helical" evidence="9">
    <location>
        <begin position="314"/>
        <end position="334"/>
    </location>
</feature>
<evidence type="ECO:0000256" key="7">
    <source>
        <dbReference type="RuleBase" id="RU003346"/>
    </source>
</evidence>
<dbReference type="OrthoDB" id="6612291at2759"/>
<comment type="similarity">
    <text evidence="2 7">Belongs to the major facilitator superfamily. Sugar transporter (TC 2.A.1.1) family.</text>
</comment>
<name>A0A136IUQ8_9PEZI</name>
<protein>
    <submittedName>
        <fullName evidence="11">General substrate transporter</fullName>
    </submittedName>
</protein>
<feature type="transmembrane region" description="Helical" evidence="9">
    <location>
        <begin position="346"/>
        <end position="364"/>
    </location>
</feature>
<evidence type="ECO:0000256" key="2">
    <source>
        <dbReference type="ARBA" id="ARBA00010992"/>
    </source>
</evidence>
<feature type="transmembrane region" description="Helical" evidence="9">
    <location>
        <begin position="191"/>
        <end position="213"/>
    </location>
</feature>
<evidence type="ECO:0000256" key="1">
    <source>
        <dbReference type="ARBA" id="ARBA00004141"/>
    </source>
</evidence>
<dbReference type="AlphaFoldDB" id="A0A136IUQ8"/>
<sequence>MGGKGNIFVSRHAWASATPRLIYACLVYSMGSTNAWNSDGASFAGVQAFTPFARQFGEYNADTKTYSLPPALASLMNSLALIGKFLGTVIVGPMTEKLGHKKTMLVTCATQIVGVIIQVTSKHPAQYTVGRVIIYTAVGLVENVVPTYQSEISPSPLRGFFVGSIQLFLTFGSLIAGIVNNSMSYSTTDAGWIIATALQVLPAILILAGIPFTPDSPRWLVSKDRSEDALKALRTLRRKEDVDKGLCEFEIAAIREEGQKVTKKDGWLALFNAKNRRRTGIAVAIMALQQLTGVTFSSSYGPTFYKQVGLGSQAFAYAAINNGVSVVTAIIGMLALDAFGRREVTFYGNLIQALFLCLIGGLGAKAQRTTSETNGMVASFILYAAALHATLGPAAYITAAEVGTASLREKTMAFATAMNVVVGFVVVFTTPYLLSKPYANLGPNLGYVWGGFAALGALWVWLCMPELKGRNLEEIDQLFDAKLPAWKFASYQTTGMSHDIAAMENDNGDGSAAKADLAGYEEQVEHPEEKVTGPVAEKSGR</sequence>
<feature type="transmembrane region" description="Helical" evidence="9">
    <location>
        <begin position="446"/>
        <end position="464"/>
    </location>
</feature>
<organism evidence="11 12">
    <name type="scientific">Microdochium bolleyi</name>
    <dbReference type="NCBI Taxonomy" id="196109"/>
    <lineage>
        <taxon>Eukaryota</taxon>
        <taxon>Fungi</taxon>
        <taxon>Dikarya</taxon>
        <taxon>Ascomycota</taxon>
        <taxon>Pezizomycotina</taxon>
        <taxon>Sordariomycetes</taxon>
        <taxon>Xylariomycetidae</taxon>
        <taxon>Xylariales</taxon>
        <taxon>Microdochiaceae</taxon>
        <taxon>Microdochium</taxon>
    </lineage>
</organism>
<dbReference type="Pfam" id="PF00083">
    <property type="entry name" value="Sugar_tr"/>
    <property type="match status" value="1"/>
</dbReference>